<evidence type="ECO:0000313" key="1">
    <source>
        <dbReference type="EMBL" id="EFE23254.1"/>
    </source>
</evidence>
<dbReference type="EMBL" id="ADGK01000106">
    <property type="protein sequence ID" value="EFE23254.1"/>
    <property type="molecule type" value="Genomic_DNA"/>
</dbReference>
<protein>
    <submittedName>
        <fullName evidence="1">Uncharacterized protein</fullName>
    </submittedName>
</protein>
<organism evidence="1 2">
    <name type="scientific">Edwardsiella tarda ATCC 23685</name>
    <dbReference type="NCBI Taxonomy" id="500638"/>
    <lineage>
        <taxon>Bacteria</taxon>
        <taxon>Pseudomonadati</taxon>
        <taxon>Pseudomonadota</taxon>
        <taxon>Gammaproteobacteria</taxon>
        <taxon>Enterobacterales</taxon>
        <taxon>Hafniaceae</taxon>
        <taxon>Edwardsiella</taxon>
    </lineage>
</organism>
<proteinExistence type="predicted"/>
<dbReference type="HOGENOM" id="CLU_3269266_0_0_6"/>
<sequence>MDGLRSARCRFCLAWAGITRRKWYYYWGISTLLDRVPAPLA</sequence>
<dbReference type="AlphaFoldDB" id="D4F4Q5"/>
<reference evidence="1 2" key="1">
    <citation type="submission" date="2010-02" db="EMBL/GenBank/DDBJ databases">
        <authorList>
            <person name="Weinstock G."/>
            <person name="Sodergren E."/>
            <person name="Clifton S."/>
            <person name="Fulton L."/>
            <person name="Fulton B."/>
            <person name="Courtney L."/>
            <person name="Fronick C."/>
            <person name="Harrison M."/>
            <person name="Strong C."/>
            <person name="Farmer C."/>
            <person name="Delahaunty K."/>
            <person name="Markovic C."/>
            <person name="Hall O."/>
            <person name="Minx P."/>
            <person name="Tomlinson C."/>
            <person name="Mitreva M."/>
            <person name="Nelson J."/>
            <person name="Hou S."/>
            <person name="Wollam A."/>
            <person name="Pepin K.H."/>
            <person name="Johnson M."/>
            <person name="Bhonagiri V."/>
            <person name="Zhang X."/>
            <person name="Suruliraj S."/>
            <person name="Warren W."/>
            <person name="Chinwalla A."/>
            <person name="Mardis E.R."/>
            <person name="Wilson R.K."/>
        </authorList>
    </citation>
    <scope>NUCLEOTIDE SEQUENCE [LARGE SCALE GENOMIC DNA]</scope>
    <source>
        <strain evidence="1 2">ATCC 23685</strain>
    </source>
</reference>
<comment type="caution">
    <text evidence="1">The sequence shown here is derived from an EMBL/GenBank/DDBJ whole genome shotgun (WGS) entry which is preliminary data.</text>
</comment>
<name>D4F4Q5_EDWTA</name>
<accession>D4F4Q5</accession>
<evidence type="ECO:0000313" key="2">
    <source>
        <dbReference type="Proteomes" id="UP000003692"/>
    </source>
</evidence>
<gene>
    <name evidence="1" type="ORF">EDWATA_01728</name>
</gene>
<dbReference type="Proteomes" id="UP000003692">
    <property type="component" value="Unassembled WGS sequence"/>
</dbReference>